<dbReference type="OrthoDB" id="438431at2759"/>
<dbReference type="InterPro" id="IPR027443">
    <property type="entry name" value="IPNS-like_sf"/>
</dbReference>
<dbReference type="InterPro" id="IPR011990">
    <property type="entry name" value="TPR-like_helical_dom_sf"/>
</dbReference>
<feature type="chain" id="PRO_5040281616" evidence="3">
    <location>
        <begin position="19"/>
        <end position="1047"/>
    </location>
</feature>
<evidence type="ECO:0000256" key="1">
    <source>
        <dbReference type="ARBA" id="ARBA00007730"/>
    </source>
</evidence>
<dbReference type="Proteomes" id="UP001151699">
    <property type="component" value="Chromosome B"/>
</dbReference>
<feature type="compositionally biased region" description="Basic and acidic residues" evidence="2">
    <location>
        <begin position="543"/>
        <end position="570"/>
    </location>
</feature>
<feature type="compositionally biased region" description="Basic and acidic residues" evidence="2">
    <location>
        <begin position="74"/>
        <end position="85"/>
    </location>
</feature>
<sequence length="1047" mass="120569">MTFILVGSALILVHPNHTERTEPKMSKAWITMQDDDASNGKFIDVDSGEDLHLQKFTEKEATYHADVEAQQEDTSSHEEEPKEKSLSGVHTTKMGPDDIQFHVHSDHGTGGHWCAKILFFSLMTVLLGLIGLILLENRGLSDLDTPLSESRFANYLEGWVDEEREIHNDIEILESIDELDEHDLNQPFEEENNDNTDNDEIDDQSDEGHEEDNEDTNDNHDEEEEGGDDDELKDIKKEENEPSNEDEEENMENDTEDDDDTLRYQENDNSTENEGALEDEDSENEGRYPSDFAENEDNDEGFEDQLSDDYNQPFEEHANKNTRFNPSKNAAYVSAEDLKIQVDEVYGHFNKLAESLNITKMVVDVDVNRVGNKHQKGEDDDASNEKLIDNDSGEDLHLQKLTEATYQADVEAQQEDTSSHDERTEFLRSESVDLKRRFTLITSAEPIPSDVDDEQPNEEEDGILRGSETNVVDTFTEMKNMYRPKIDTQIAMRDEKVKVKLPLEATDNTEEQLDEYEEDEDIEDVDDEEEVDEEPSDVDDDDLMKRLESKYGKLPERNSSDEGEIEDKWTKVKRSGPQEDDDFDDELRRTNEMLYDLFCTVVPLTLLLRGISGVGRAHFLTNADIMGLHMIFLQESLLTTNSQNPTSALKSFELLIEIRANSSKAWYGKGKALDKLSEAQKSNEILKEAIAAYVKAIEFGSSLDDAIFKVYAVQCIERMRFIGQHLNAVPVHKALIERFNDDPYYRNQLAVTYLLANRLADAKLVLHETLLRWRRDGFALAHYGFVLKNLDKNYEAATVFLQEGIDSEAEGTNDGRFYFSLGEAMTRLGRNKEAMEVYRKGASKKLFLSEYQRSLYNVDRLKSRPFWTKKETNYVRYLDVLEQNWERIRDEGLSVLNDEGHFTDESENLRDIGDWKQFDLFTRGRKINKHCEKVPFTCKIIETFPAARFCKRGQVKFSVMHPGTHVWPHCGPTNCRIRVHLGLKVPEKTSIRVANKTRSWKEGKLLIFDDSFEHEVWHNGTTVRLVLIVDVWHPDLTELERTNLYPI</sequence>
<feature type="region of interest" description="Disordered" evidence="2">
    <location>
        <begin position="372"/>
        <end position="392"/>
    </location>
</feature>
<name>A0A9Q0S4D2_9DIPT</name>
<reference evidence="5" key="1">
    <citation type="submission" date="2022-07" db="EMBL/GenBank/DDBJ databases">
        <authorList>
            <person name="Trinca V."/>
            <person name="Uliana J.V.C."/>
            <person name="Torres T.T."/>
            <person name="Ward R.J."/>
            <person name="Monesi N."/>
        </authorList>
    </citation>
    <scope>NUCLEOTIDE SEQUENCE</scope>
    <source>
        <strain evidence="5">HSMRA1968</strain>
        <tissue evidence="5">Whole embryos</tissue>
    </source>
</reference>
<feature type="compositionally biased region" description="Basic and acidic residues" evidence="2">
    <location>
        <begin position="383"/>
        <end position="392"/>
    </location>
</feature>
<evidence type="ECO:0000256" key="3">
    <source>
        <dbReference type="SAM" id="SignalP"/>
    </source>
</evidence>
<dbReference type="AlphaFoldDB" id="A0A9Q0S4D2"/>
<feature type="compositionally biased region" description="Acidic residues" evidence="2">
    <location>
        <begin position="188"/>
        <end position="232"/>
    </location>
</feature>
<gene>
    <name evidence="5" type="primary">Asph</name>
    <name evidence="5" type="ORF">Bhyg_07871</name>
</gene>
<feature type="compositionally biased region" description="Acidic residues" evidence="2">
    <location>
        <begin position="269"/>
        <end position="283"/>
    </location>
</feature>
<feature type="region of interest" description="Disordered" evidence="2">
    <location>
        <begin position="501"/>
        <end position="584"/>
    </location>
</feature>
<dbReference type="EMBL" id="WJQU01000002">
    <property type="protein sequence ID" value="KAJ6642915.1"/>
    <property type="molecule type" value="Genomic_DNA"/>
</dbReference>
<dbReference type="SUPFAM" id="SSF51197">
    <property type="entry name" value="Clavaminate synthase-like"/>
    <property type="match status" value="1"/>
</dbReference>
<feature type="compositionally biased region" description="Acidic residues" evidence="2">
    <location>
        <begin position="241"/>
        <end position="260"/>
    </location>
</feature>
<dbReference type="Gene3D" id="2.60.120.330">
    <property type="entry name" value="B-lactam Antibiotic, Isopenicillin N Synthase, Chain"/>
    <property type="match status" value="1"/>
</dbReference>
<feature type="compositionally biased region" description="Acidic residues" evidence="2">
    <location>
        <begin position="293"/>
        <end position="307"/>
    </location>
</feature>
<dbReference type="GO" id="GO:0005783">
    <property type="term" value="C:endoplasmic reticulum"/>
    <property type="evidence" value="ECO:0007669"/>
    <property type="project" value="TreeGrafter"/>
</dbReference>
<feature type="compositionally biased region" description="Acidic residues" evidence="2">
    <location>
        <begin position="507"/>
        <end position="542"/>
    </location>
</feature>
<dbReference type="Gene3D" id="1.25.40.10">
    <property type="entry name" value="Tetratricopeptide repeat domain"/>
    <property type="match status" value="1"/>
</dbReference>
<feature type="domain" description="Aspartyl/asparaginy/proline hydroxylase" evidence="4">
    <location>
        <begin position="882"/>
        <end position="1034"/>
    </location>
</feature>
<organism evidence="5 6">
    <name type="scientific">Pseudolycoriella hygida</name>
    <dbReference type="NCBI Taxonomy" id="35572"/>
    <lineage>
        <taxon>Eukaryota</taxon>
        <taxon>Metazoa</taxon>
        <taxon>Ecdysozoa</taxon>
        <taxon>Arthropoda</taxon>
        <taxon>Hexapoda</taxon>
        <taxon>Insecta</taxon>
        <taxon>Pterygota</taxon>
        <taxon>Neoptera</taxon>
        <taxon>Endopterygota</taxon>
        <taxon>Diptera</taxon>
        <taxon>Nematocera</taxon>
        <taxon>Sciaroidea</taxon>
        <taxon>Sciaridae</taxon>
        <taxon>Pseudolycoriella</taxon>
    </lineage>
</organism>
<feature type="signal peptide" evidence="3">
    <location>
        <begin position="1"/>
        <end position="18"/>
    </location>
</feature>
<comment type="similarity">
    <text evidence="1">Belongs to the aspartyl/asparaginyl beta-hydroxylase family.</text>
</comment>
<feature type="region of interest" description="Disordered" evidence="2">
    <location>
        <begin position="67"/>
        <end position="89"/>
    </location>
</feature>
<keyword evidence="3" id="KW-0732">Signal</keyword>
<dbReference type="PANTHER" id="PTHR12366">
    <property type="entry name" value="ASPARTYL/ASPARAGINYL BETA-HYDROXYLASE"/>
    <property type="match status" value="1"/>
</dbReference>
<dbReference type="InterPro" id="IPR007803">
    <property type="entry name" value="Asp/Arg/Pro-Hydrxlase"/>
</dbReference>
<comment type="caution">
    <text evidence="5">The sequence shown here is derived from an EMBL/GenBank/DDBJ whole genome shotgun (WGS) entry which is preliminary data.</text>
</comment>
<proteinExistence type="inferred from homology"/>
<protein>
    <submittedName>
        <fullName evidence="5">Aspartyl/asparaginyl beta-hydroxylase</fullName>
    </submittedName>
</protein>
<evidence type="ECO:0000313" key="6">
    <source>
        <dbReference type="Proteomes" id="UP001151699"/>
    </source>
</evidence>
<evidence type="ECO:0000313" key="5">
    <source>
        <dbReference type="EMBL" id="KAJ6642915.1"/>
    </source>
</evidence>
<evidence type="ECO:0000256" key="2">
    <source>
        <dbReference type="SAM" id="MobiDB-lite"/>
    </source>
</evidence>
<keyword evidence="6" id="KW-1185">Reference proteome</keyword>
<dbReference type="SUPFAM" id="SSF48452">
    <property type="entry name" value="TPR-like"/>
    <property type="match status" value="1"/>
</dbReference>
<accession>A0A9Q0S4D2</accession>
<dbReference type="Pfam" id="PF05118">
    <property type="entry name" value="Asp_Arg_Hydrox"/>
    <property type="match status" value="1"/>
</dbReference>
<evidence type="ECO:0000259" key="4">
    <source>
        <dbReference type="Pfam" id="PF05118"/>
    </source>
</evidence>
<dbReference type="InterPro" id="IPR039038">
    <property type="entry name" value="ASPH"/>
</dbReference>
<feature type="region of interest" description="Disordered" evidence="2">
    <location>
        <begin position="186"/>
        <end position="325"/>
    </location>
</feature>
<dbReference type="GO" id="GO:0062101">
    <property type="term" value="F:peptidyl-aspartic acid 3-dioxygenase activity"/>
    <property type="evidence" value="ECO:0007669"/>
    <property type="project" value="InterPro"/>
</dbReference>
<dbReference type="PANTHER" id="PTHR12366:SF29">
    <property type="entry name" value="ASPARTYL BETA-HYDROXYLASE, ISOFORM L"/>
    <property type="match status" value="1"/>
</dbReference>